<sequence>ILMSILTICQVKICRINQKNRNASISKAMIKTLEMTVVTLTVY</sequence>
<proteinExistence type="predicted"/>
<protein>
    <submittedName>
        <fullName>Lysine vasopressin receptor</fullName>
    </submittedName>
</protein>
<reference key="1">
    <citation type="journal article" date="1995" name="Ann. N. Y. Acad. Sci.">
        <title>Molecular biology of vasopressin receptors.</title>
        <authorList>
            <person name="Lolait S.J."/>
            <person name="O'Carroll A.M."/>
            <person name="Brownstein M.J."/>
        </authorList>
    </citation>
    <scope>NUCLEOTIDE SEQUENCE</scope>
</reference>
<dbReference type="AlphaFoldDB" id="Q9TSC9"/>
<name>Q9TSC9_MACGI</name>
<organism>
    <name type="scientific">Macropus giganteus</name>
    <name type="common">Eastern gray kangaroo</name>
    <dbReference type="NCBI Taxonomy" id="9317"/>
    <lineage>
        <taxon>Eukaryota</taxon>
        <taxon>Metazoa</taxon>
        <taxon>Chordata</taxon>
        <taxon>Craniata</taxon>
        <taxon>Vertebrata</taxon>
        <taxon>Euteleostomi</taxon>
        <taxon>Mammalia</taxon>
        <taxon>Metatheria</taxon>
        <taxon>Diprotodontia</taxon>
        <taxon>Macropodidae</taxon>
        <taxon>Macropus</taxon>
    </lineage>
</organism>
<accession>Q9TSC9</accession>